<gene>
    <name evidence="3" type="ORF">GIL414_LOCUS9080</name>
    <name evidence="2" type="ORF">SMN809_LOCUS6146</name>
</gene>
<dbReference type="Pfam" id="PF20209">
    <property type="entry name" value="DUF6570"/>
    <property type="match status" value="1"/>
</dbReference>
<dbReference type="EMBL" id="CAJOBI010001628">
    <property type="protein sequence ID" value="CAF3891474.1"/>
    <property type="molecule type" value="Genomic_DNA"/>
</dbReference>
<evidence type="ECO:0000313" key="3">
    <source>
        <dbReference type="EMBL" id="CAF3950725.1"/>
    </source>
</evidence>
<dbReference type="Proteomes" id="UP000681720">
    <property type="component" value="Unassembled WGS sequence"/>
</dbReference>
<evidence type="ECO:0000259" key="1">
    <source>
        <dbReference type="Pfam" id="PF20209"/>
    </source>
</evidence>
<reference evidence="3" key="1">
    <citation type="submission" date="2021-02" db="EMBL/GenBank/DDBJ databases">
        <authorList>
            <person name="Nowell W R."/>
        </authorList>
    </citation>
    <scope>NUCLEOTIDE SEQUENCE</scope>
</reference>
<proteinExistence type="predicted"/>
<feature type="domain" description="DUF6570" evidence="1">
    <location>
        <begin position="4"/>
        <end position="77"/>
    </location>
</feature>
<dbReference type="InterPro" id="IPR046700">
    <property type="entry name" value="DUF6570"/>
</dbReference>
<protein>
    <recommendedName>
        <fullName evidence="1">DUF6570 domain-containing protein</fullName>
    </recommendedName>
</protein>
<sequence>MLYYICDVPQKLQNLTLPEQKLIPLYRRCSCAVKLYNITGDSSVARSALKGNVITFPQNLSNIAKHLTLLANELPDCNDMCGECSNSIRALKTIAKNSANSYNLAADRCLWF</sequence>
<comment type="caution">
    <text evidence="3">The sequence shown here is derived from an EMBL/GenBank/DDBJ whole genome shotgun (WGS) entry which is preliminary data.</text>
</comment>
<evidence type="ECO:0000313" key="4">
    <source>
        <dbReference type="Proteomes" id="UP000681720"/>
    </source>
</evidence>
<evidence type="ECO:0000313" key="2">
    <source>
        <dbReference type="EMBL" id="CAF3891474.1"/>
    </source>
</evidence>
<dbReference type="Proteomes" id="UP000676336">
    <property type="component" value="Unassembled WGS sequence"/>
</dbReference>
<dbReference type="AlphaFoldDB" id="A0A8S2MFP2"/>
<dbReference type="EMBL" id="CAJOBJ010003038">
    <property type="protein sequence ID" value="CAF3950725.1"/>
    <property type="molecule type" value="Genomic_DNA"/>
</dbReference>
<organism evidence="3 4">
    <name type="scientific">Rotaria magnacalcarata</name>
    <dbReference type="NCBI Taxonomy" id="392030"/>
    <lineage>
        <taxon>Eukaryota</taxon>
        <taxon>Metazoa</taxon>
        <taxon>Spiralia</taxon>
        <taxon>Gnathifera</taxon>
        <taxon>Rotifera</taxon>
        <taxon>Eurotatoria</taxon>
        <taxon>Bdelloidea</taxon>
        <taxon>Philodinida</taxon>
        <taxon>Philodinidae</taxon>
        <taxon>Rotaria</taxon>
    </lineage>
</organism>
<name>A0A8S2MFP2_9BILA</name>
<accession>A0A8S2MFP2</accession>